<sequence>MTDKAIVDSLTLRFVGENEDGVALHELRAAHVAEVLQGLVGLASDFDNAGVFHDEGPSGSEVLVRPAKDGSFLIEVVRVVTENWDTAKIVGAAAGAVTGIPSLGSIVWWATKSQRADVKDFNYLANGNVKVTWQDDTAQEVPVAVWKELQKHKRRRKKQLRQIMAPLADSRVTELDVATSADTDHPAPQDKAPQTFVLKRADYDAVRPEDEIKETSETFEVEAQMSAIDFDDPARWRVKTKDRTRTVTVEDEKFLGRVARGLAIHPKDIFSLRIREDATVKNGQTRTKWAVVQVTMVRRAARGDESQEHVPSST</sequence>
<dbReference type="Proteomes" id="UP001241092">
    <property type="component" value="Chromosome"/>
</dbReference>
<gene>
    <name evidence="1" type="ORF">hbim_07186</name>
</gene>
<dbReference type="AlphaFoldDB" id="A0AAI8U2A4"/>
<evidence type="ECO:0000313" key="1">
    <source>
        <dbReference type="EMBL" id="BDY33211.1"/>
    </source>
</evidence>
<accession>A0AAI8U2A4</accession>
<organism evidence="1 2">
    <name type="scientific">Mycolicibacterium mageritense</name>
    <name type="common">Mycobacterium mageritense</name>
    <dbReference type="NCBI Taxonomy" id="53462"/>
    <lineage>
        <taxon>Bacteria</taxon>
        <taxon>Bacillati</taxon>
        <taxon>Actinomycetota</taxon>
        <taxon>Actinomycetes</taxon>
        <taxon>Mycobacteriales</taxon>
        <taxon>Mycobacteriaceae</taxon>
        <taxon>Mycolicibacterium</taxon>
    </lineage>
</organism>
<proteinExistence type="predicted"/>
<reference evidence="1" key="1">
    <citation type="submission" date="2023-03" db="EMBL/GenBank/DDBJ databases">
        <title>Draft genome sequence of a Mycolicibacterium mageritense strain H4_3_1 isolated from a hybrid biological-inorganic system reactor.</title>
        <authorList>
            <person name="Feng X."/>
            <person name="Kazama D."/>
            <person name="Sato K."/>
            <person name="Kobayashi H."/>
        </authorList>
    </citation>
    <scope>NUCLEOTIDE SEQUENCE</scope>
    <source>
        <strain evidence="1">H4_3_1</strain>
    </source>
</reference>
<dbReference type="EMBL" id="AP027452">
    <property type="protein sequence ID" value="BDY33211.1"/>
    <property type="molecule type" value="Genomic_DNA"/>
</dbReference>
<dbReference type="RefSeq" id="WP_286212826.1">
    <property type="nucleotide sequence ID" value="NZ_AP027452.1"/>
</dbReference>
<protein>
    <submittedName>
        <fullName evidence="1">Uncharacterized protein</fullName>
    </submittedName>
</protein>
<name>A0AAI8U2A4_MYCME</name>
<evidence type="ECO:0000313" key="2">
    <source>
        <dbReference type="Proteomes" id="UP001241092"/>
    </source>
</evidence>